<sequence>MASSNSEVIMMRRVKVTVPQGVHVPMCLCGDLCKLVKSQALGDFYGMSFFMCDNYAYDPPKGFGNMKPKWLDIEQSDEDKAHVEQQARWARERWQ</sequence>
<comment type="caution">
    <text evidence="1">The sequence shown here is derived from an EMBL/GenBank/DDBJ whole genome shotgun (WGS) entry which is preliminary data.</text>
</comment>
<organism evidence="1 2">
    <name type="scientific">Panicum miliaceum</name>
    <name type="common">Proso millet</name>
    <name type="synonym">Broomcorn millet</name>
    <dbReference type="NCBI Taxonomy" id="4540"/>
    <lineage>
        <taxon>Eukaryota</taxon>
        <taxon>Viridiplantae</taxon>
        <taxon>Streptophyta</taxon>
        <taxon>Embryophyta</taxon>
        <taxon>Tracheophyta</taxon>
        <taxon>Spermatophyta</taxon>
        <taxon>Magnoliopsida</taxon>
        <taxon>Liliopsida</taxon>
        <taxon>Poales</taxon>
        <taxon>Poaceae</taxon>
        <taxon>PACMAD clade</taxon>
        <taxon>Panicoideae</taxon>
        <taxon>Panicodae</taxon>
        <taxon>Paniceae</taxon>
        <taxon>Panicinae</taxon>
        <taxon>Panicum</taxon>
        <taxon>Panicum sect. Panicum</taxon>
    </lineage>
</organism>
<dbReference type="AlphaFoldDB" id="A0A3L6PKU1"/>
<name>A0A3L6PKU1_PANMI</name>
<dbReference type="OrthoDB" id="663665at2759"/>
<dbReference type="EMBL" id="PQIB02000016">
    <property type="protein sequence ID" value="RLM60501.1"/>
    <property type="molecule type" value="Genomic_DNA"/>
</dbReference>
<dbReference type="Proteomes" id="UP000275267">
    <property type="component" value="Unassembled WGS sequence"/>
</dbReference>
<accession>A0A3L6PKU1</accession>
<dbReference type="PANTHER" id="PTHR48143">
    <property type="entry name" value="ZINC FINGER GRF-TYPE DOMAIN-CONTAINING PROTEIN"/>
    <property type="match status" value="1"/>
</dbReference>
<keyword evidence="2" id="KW-1185">Reference proteome</keyword>
<evidence type="ECO:0000313" key="2">
    <source>
        <dbReference type="Proteomes" id="UP000275267"/>
    </source>
</evidence>
<proteinExistence type="predicted"/>
<gene>
    <name evidence="1" type="ORF">C2845_PM14G08200</name>
</gene>
<protein>
    <submittedName>
        <fullName evidence="1">Uncharacterized protein</fullName>
    </submittedName>
</protein>
<dbReference type="PANTHER" id="PTHR48143:SF1">
    <property type="entry name" value="ZINC FINGER GRF-TYPE DOMAIN-CONTAINING PROTEIN"/>
    <property type="match status" value="1"/>
</dbReference>
<evidence type="ECO:0000313" key="1">
    <source>
        <dbReference type="EMBL" id="RLM60501.1"/>
    </source>
</evidence>
<reference evidence="2" key="1">
    <citation type="journal article" date="2019" name="Nat. Commun.">
        <title>The genome of broomcorn millet.</title>
        <authorList>
            <person name="Zou C."/>
            <person name="Miki D."/>
            <person name="Li D."/>
            <person name="Tang Q."/>
            <person name="Xiao L."/>
            <person name="Rajput S."/>
            <person name="Deng P."/>
            <person name="Jia W."/>
            <person name="Huang R."/>
            <person name="Zhang M."/>
            <person name="Sun Y."/>
            <person name="Hu J."/>
            <person name="Fu X."/>
            <person name="Schnable P.S."/>
            <person name="Li F."/>
            <person name="Zhang H."/>
            <person name="Feng B."/>
            <person name="Zhu X."/>
            <person name="Liu R."/>
            <person name="Schnable J.C."/>
            <person name="Zhu J.-K."/>
            <person name="Zhang H."/>
        </authorList>
    </citation>
    <scope>NUCLEOTIDE SEQUENCE [LARGE SCALE GENOMIC DNA]</scope>
</reference>
<dbReference type="STRING" id="4540.A0A3L6PKU1"/>